<feature type="domain" description="DprA winged helix" evidence="3">
    <location>
        <begin position="321"/>
        <end position="372"/>
    </location>
</feature>
<dbReference type="GO" id="GO:0009294">
    <property type="term" value="P:DNA-mediated transformation"/>
    <property type="evidence" value="ECO:0007669"/>
    <property type="project" value="InterPro"/>
</dbReference>
<dbReference type="PANTHER" id="PTHR43022">
    <property type="entry name" value="PROTEIN SMF"/>
    <property type="match status" value="1"/>
</dbReference>
<dbReference type="Pfam" id="PF02481">
    <property type="entry name" value="DNA_processg_A"/>
    <property type="match status" value="1"/>
</dbReference>
<dbReference type="Proteomes" id="UP000241762">
    <property type="component" value="Chromosome"/>
</dbReference>
<dbReference type="InterPro" id="IPR041614">
    <property type="entry name" value="DprA_WH"/>
</dbReference>
<dbReference type="InterPro" id="IPR057666">
    <property type="entry name" value="DrpA_SLOG"/>
</dbReference>
<dbReference type="Pfam" id="PF17782">
    <property type="entry name" value="WHD_DprA"/>
    <property type="match status" value="1"/>
</dbReference>
<organism evidence="4 5">
    <name type="scientific">Candidatus Phycorickettsia trachydisci</name>
    <dbReference type="NCBI Taxonomy" id="2115978"/>
    <lineage>
        <taxon>Bacteria</taxon>
        <taxon>Pseudomonadati</taxon>
        <taxon>Pseudomonadota</taxon>
        <taxon>Alphaproteobacteria</taxon>
        <taxon>Rickettsiales</taxon>
        <taxon>Rickettsiaceae</taxon>
        <taxon>Candidatus Phycorickettsia</taxon>
    </lineage>
</organism>
<dbReference type="AlphaFoldDB" id="A0A2P1P7M4"/>
<dbReference type="KEGG" id="ptc:phytr_3100"/>
<dbReference type="RefSeq" id="WP_106874132.1">
    <property type="nucleotide sequence ID" value="NZ_CP027845.1"/>
</dbReference>
<feature type="domain" description="Smf/DprA SLOG" evidence="2">
    <location>
        <begin position="87"/>
        <end position="291"/>
    </location>
</feature>
<evidence type="ECO:0000313" key="4">
    <source>
        <dbReference type="EMBL" id="AVP87264.1"/>
    </source>
</evidence>
<dbReference type="SUPFAM" id="SSF102405">
    <property type="entry name" value="MCP/YpsA-like"/>
    <property type="match status" value="1"/>
</dbReference>
<protein>
    <submittedName>
        <fullName evidence="4">DNA processing protein DprA</fullName>
    </submittedName>
</protein>
<dbReference type="InterPro" id="IPR003488">
    <property type="entry name" value="DprA"/>
</dbReference>
<gene>
    <name evidence="4" type="ORF">phytr_3100</name>
</gene>
<comment type="similarity">
    <text evidence="1">Belongs to the DprA/Smf family.</text>
</comment>
<evidence type="ECO:0000259" key="3">
    <source>
        <dbReference type="Pfam" id="PF17782"/>
    </source>
</evidence>
<dbReference type="Gene3D" id="3.40.50.450">
    <property type="match status" value="1"/>
</dbReference>
<sequence length="381" mass="41454">MLEKVFKSNEKFSYTQETVDIIRLIRSENVGVKTFLDLVKVFGNATEAIKHVQEMSLKGGRKKPINLFTSAQAEAEIYRANKVGARIIPYNSLLYPKILKYISDPPIILNVIGDVELLNSTCVSVVGARNCSISGMQFAAKLSKDLSETGLTIVSGFARGIDTSAHKAAHKTIAVLAGGVDHIYPQENKELYFDLAKNGCIIAELPAGSAPSSQHFPQRNRIIAGLSLATVIIESSIKSGSLITAQLALDQGREVFAVPGFPSDPRYKGNNYLLKQGALIVESAADILNNLPNLELKTVANLAEAPADDYDNRSKSIVSISDEMRETILSLLSNVPSDIESLSYSSQIPINMVCVIIVELELANKIHRHPGNKVSLNYNSL</sequence>
<dbReference type="NCBIfam" id="TIGR00732">
    <property type="entry name" value="dprA"/>
    <property type="match status" value="1"/>
</dbReference>
<dbReference type="EMBL" id="CP027845">
    <property type="protein sequence ID" value="AVP87264.1"/>
    <property type="molecule type" value="Genomic_DNA"/>
</dbReference>
<evidence type="ECO:0000256" key="1">
    <source>
        <dbReference type="ARBA" id="ARBA00006525"/>
    </source>
</evidence>
<dbReference type="PANTHER" id="PTHR43022:SF1">
    <property type="entry name" value="PROTEIN SMF"/>
    <property type="match status" value="1"/>
</dbReference>
<evidence type="ECO:0000259" key="2">
    <source>
        <dbReference type="Pfam" id="PF02481"/>
    </source>
</evidence>
<reference evidence="4 5" key="1">
    <citation type="submission" date="2018-03" db="EMBL/GenBank/DDBJ databases">
        <title>A gene transfer event suggests a long-term partnership between eustigmatophyte algae and a novel lineage of endosymbiotic bacteria.</title>
        <authorList>
            <person name="Yurchenko T."/>
            <person name="Sevcikova T."/>
            <person name="Pribyl P."/>
            <person name="El Karkouri K."/>
            <person name="Klimes V."/>
            <person name="Amaral R."/>
            <person name="Zbrankova V."/>
            <person name="Kim E."/>
            <person name="Raoult D."/>
            <person name="Santos L.M.A."/>
            <person name="Elias M."/>
        </authorList>
    </citation>
    <scope>NUCLEOTIDE SEQUENCE [LARGE SCALE GENOMIC DNA]</scope>
    <source>
        <strain evidence="4">CCALA 838</strain>
    </source>
</reference>
<dbReference type="OrthoDB" id="9785707at2"/>
<dbReference type="Gene3D" id="1.10.10.10">
    <property type="entry name" value="Winged helix-like DNA-binding domain superfamily/Winged helix DNA-binding domain"/>
    <property type="match status" value="1"/>
</dbReference>
<evidence type="ECO:0000313" key="5">
    <source>
        <dbReference type="Proteomes" id="UP000241762"/>
    </source>
</evidence>
<proteinExistence type="inferred from homology"/>
<accession>A0A2P1P7M4</accession>
<dbReference type="InterPro" id="IPR036388">
    <property type="entry name" value="WH-like_DNA-bd_sf"/>
</dbReference>
<keyword evidence="5" id="KW-1185">Reference proteome</keyword>
<dbReference type="Pfam" id="PF21102">
    <property type="entry name" value="DprA_N"/>
    <property type="match status" value="1"/>
</dbReference>
<name>A0A2P1P7M4_9RICK</name>